<name>A0A6P8IYV6_ACTTE</name>
<dbReference type="AlphaFoldDB" id="A0A6P8IYV6"/>
<evidence type="ECO:0000313" key="2">
    <source>
        <dbReference type="Proteomes" id="UP000515163"/>
    </source>
</evidence>
<dbReference type="Proteomes" id="UP000515163">
    <property type="component" value="Unplaced"/>
</dbReference>
<evidence type="ECO:0000259" key="1">
    <source>
        <dbReference type="PROSITE" id="PS50022"/>
    </source>
</evidence>
<sequence>MDAKRQESRDVGEAKVTDVTEGLKGKPLGLESGGIPNKRIKCSSYARKTPASCARLNYPGCWCADKRLDCWLQVDLEYPHFVTGISTQGNPFGNSDFTKKYKLQYSLDGVGWTTHVENGNQVRIEGEMYGLNWKYSIGNILEEEIY</sequence>
<organism evidence="2 3">
    <name type="scientific">Actinia tenebrosa</name>
    <name type="common">Australian red waratah sea anemone</name>
    <dbReference type="NCBI Taxonomy" id="6105"/>
    <lineage>
        <taxon>Eukaryota</taxon>
        <taxon>Metazoa</taxon>
        <taxon>Cnidaria</taxon>
        <taxon>Anthozoa</taxon>
        <taxon>Hexacorallia</taxon>
        <taxon>Actiniaria</taxon>
        <taxon>Actiniidae</taxon>
        <taxon>Actinia</taxon>
    </lineage>
</organism>
<reference evidence="3" key="1">
    <citation type="submission" date="2025-08" db="UniProtKB">
        <authorList>
            <consortium name="RefSeq"/>
        </authorList>
    </citation>
    <scope>IDENTIFICATION</scope>
    <source>
        <tissue evidence="3">Tentacle</tissue>
    </source>
</reference>
<accession>A0A6P8IYV6</accession>
<dbReference type="InParanoid" id="A0A6P8IYV6"/>
<keyword evidence="2" id="KW-1185">Reference proteome</keyword>
<dbReference type="GeneID" id="116306426"/>
<dbReference type="Pfam" id="PF00754">
    <property type="entry name" value="F5_F8_type_C"/>
    <property type="match status" value="1"/>
</dbReference>
<proteinExistence type="predicted"/>
<dbReference type="KEGG" id="aten:116306426"/>
<dbReference type="PROSITE" id="PS50022">
    <property type="entry name" value="FA58C_3"/>
    <property type="match status" value="1"/>
</dbReference>
<feature type="domain" description="F5/8 type C" evidence="1">
    <location>
        <begin position="23"/>
        <end position="146"/>
    </location>
</feature>
<dbReference type="RefSeq" id="XP_031572354.1">
    <property type="nucleotide sequence ID" value="XM_031716494.1"/>
</dbReference>
<dbReference type="Gene3D" id="2.60.120.260">
    <property type="entry name" value="Galactose-binding domain-like"/>
    <property type="match status" value="1"/>
</dbReference>
<dbReference type="OrthoDB" id="5322100at2759"/>
<evidence type="ECO:0000313" key="3">
    <source>
        <dbReference type="RefSeq" id="XP_031572354.1"/>
    </source>
</evidence>
<dbReference type="InterPro" id="IPR000421">
    <property type="entry name" value="FA58C"/>
</dbReference>
<dbReference type="SUPFAM" id="SSF49785">
    <property type="entry name" value="Galactose-binding domain-like"/>
    <property type="match status" value="1"/>
</dbReference>
<gene>
    <name evidence="3" type="primary">LOC116306426</name>
</gene>
<dbReference type="PANTHER" id="PTHR24543:SF291">
    <property type="entry name" value="SMOKE ALARM, ISOFORM D"/>
    <property type="match status" value="1"/>
</dbReference>
<dbReference type="InterPro" id="IPR008979">
    <property type="entry name" value="Galactose-bd-like_sf"/>
</dbReference>
<dbReference type="PANTHER" id="PTHR24543">
    <property type="entry name" value="MULTICOPPER OXIDASE-RELATED"/>
    <property type="match status" value="1"/>
</dbReference>
<protein>
    <submittedName>
        <fullName evidence="3">Lactadherin-like</fullName>
    </submittedName>
</protein>